<name>A0AAV4XY04_CAEEX</name>
<dbReference type="EMBL" id="BPLR01018343">
    <property type="protein sequence ID" value="GIY98821.1"/>
    <property type="molecule type" value="Genomic_DNA"/>
</dbReference>
<evidence type="ECO:0000313" key="2">
    <source>
        <dbReference type="Proteomes" id="UP001054945"/>
    </source>
</evidence>
<proteinExistence type="predicted"/>
<accession>A0AAV4XY04</accession>
<sequence>MSTNIYLREKGEKSFTNSRISIFISCDSIGQCSNIQKITLRYDFMADDSTCKHPSGSLSNFLLRVAKSPPAMT</sequence>
<gene>
    <name evidence="1" type="ORF">CEXT_490421</name>
</gene>
<dbReference type="AlphaFoldDB" id="A0AAV4XY04"/>
<comment type="caution">
    <text evidence="1">The sequence shown here is derived from an EMBL/GenBank/DDBJ whole genome shotgun (WGS) entry which is preliminary data.</text>
</comment>
<evidence type="ECO:0000313" key="1">
    <source>
        <dbReference type="EMBL" id="GIY98821.1"/>
    </source>
</evidence>
<organism evidence="1 2">
    <name type="scientific">Caerostris extrusa</name>
    <name type="common">Bark spider</name>
    <name type="synonym">Caerostris bankana</name>
    <dbReference type="NCBI Taxonomy" id="172846"/>
    <lineage>
        <taxon>Eukaryota</taxon>
        <taxon>Metazoa</taxon>
        <taxon>Ecdysozoa</taxon>
        <taxon>Arthropoda</taxon>
        <taxon>Chelicerata</taxon>
        <taxon>Arachnida</taxon>
        <taxon>Araneae</taxon>
        <taxon>Araneomorphae</taxon>
        <taxon>Entelegynae</taxon>
        <taxon>Araneoidea</taxon>
        <taxon>Araneidae</taxon>
        <taxon>Caerostris</taxon>
    </lineage>
</organism>
<reference evidence="1 2" key="1">
    <citation type="submission" date="2021-06" db="EMBL/GenBank/DDBJ databases">
        <title>Caerostris extrusa draft genome.</title>
        <authorList>
            <person name="Kono N."/>
            <person name="Arakawa K."/>
        </authorList>
    </citation>
    <scope>NUCLEOTIDE SEQUENCE [LARGE SCALE GENOMIC DNA]</scope>
</reference>
<dbReference type="Proteomes" id="UP001054945">
    <property type="component" value="Unassembled WGS sequence"/>
</dbReference>
<keyword evidence="2" id="KW-1185">Reference proteome</keyword>
<protein>
    <submittedName>
        <fullName evidence="1">Uncharacterized protein</fullName>
    </submittedName>
</protein>